<dbReference type="Proteomes" id="UP000318704">
    <property type="component" value="Chromosome"/>
</dbReference>
<evidence type="ECO:0000313" key="3">
    <source>
        <dbReference type="EMBL" id="QDU00218.1"/>
    </source>
</evidence>
<dbReference type="Pfam" id="PF01408">
    <property type="entry name" value="GFO_IDH_MocA"/>
    <property type="match status" value="1"/>
</dbReference>
<dbReference type="InterPro" id="IPR036291">
    <property type="entry name" value="NAD(P)-bd_dom_sf"/>
</dbReference>
<dbReference type="PANTHER" id="PTHR43818:SF5">
    <property type="entry name" value="OXIDOREDUCTASE FAMILY PROTEIN"/>
    <property type="match status" value="1"/>
</dbReference>
<feature type="domain" description="Gfo/Idh/MocA-like oxidoreductase N-terminal" evidence="1">
    <location>
        <begin position="46"/>
        <end position="150"/>
    </location>
</feature>
<dbReference type="InterPro" id="IPR000683">
    <property type="entry name" value="Gfo/Idh/MocA-like_OxRdtase_N"/>
</dbReference>
<name>A0A517W4P5_9PLAN</name>
<evidence type="ECO:0000313" key="4">
    <source>
        <dbReference type="Proteomes" id="UP000318704"/>
    </source>
</evidence>
<dbReference type="InterPro" id="IPR050463">
    <property type="entry name" value="Gfo/Idh/MocA_oxidrdct_glycsds"/>
</dbReference>
<dbReference type="EC" id="1.1.1.312" evidence="3"/>
<accession>A0A517W4P5</accession>
<dbReference type="Pfam" id="PF22725">
    <property type="entry name" value="GFO_IDH_MocA_C3"/>
    <property type="match status" value="1"/>
</dbReference>
<dbReference type="RefSeq" id="WP_144990382.1">
    <property type="nucleotide sequence ID" value="NZ_CP037920.1"/>
</dbReference>
<feature type="domain" description="GFO/IDH/MocA-like oxidoreductase" evidence="2">
    <location>
        <begin position="190"/>
        <end position="327"/>
    </location>
</feature>
<dbReference type="KEGG" id="gaw:V144x_57310"/>
<dbReference type="InterPro" id="IPR055170">
    <property type="entry name" value="GFO_IDH_MocA-like_dom"/>
</dbReference>
<evidence type="ECO:0000259" key="2">
    <source>
        <dbReference type="Pfam" id="PF22725"/>
    </source>
</evidence>
<dbReference type="Gene3D" id="3.40.50.720">
    <property type="entry name" value="NAD(P)-binding Rossmann-like Domain"/>
    <property type="match status" value="1"/>
</dbReference>
<dbReference type="GO" id="GO:0050606">
    <property type="term" value="F:4-carboxy-2-hydroxymuconate semialdehyde hemiacetal dehydrogenase activity"/>
    <property type="evidence" value="ECO:0007669"/>
    <property type="project" value="UniProtKB-EC"/>
</dbReference>
<dbReference type="Gene3D" id="3.30.360.10">
    <property type="entry name" value="Dihydrodipicolinate Reductase, domain 2"/>
    <property type="match status" value="1"/>
</dbReference>
<gene>
    <name evidence="3" type="primary">ligC_4</name>
    <name evidence="3" type="ORF">V144x_57310</name>
</gene>
<dbReference type="EMBL" id="CP037920">
    <property type="protein sequence ID" value="QDU00218.1"/>
    <property type="molecule type" value="Genomic_DNA"/>
</dbReference>
<organism evidence="3 4">
    <name type="scientific">Gimesia aquarii</name>
    <dbReference type="NCBI Taxonomy" id="2527964"/>
    <lineage>
        <taxon>Bacteria</taxon>
        <taxon>Pseudomonadati</taxon>
        <taxon>Planctomycetota</taxon>
        <taxon>Planctomycetia</taxon>
        <taxon>Planctomycetales</taxon>
        <taxon>Planctomycetaceae</taxon>
        <taxon>Gimesia</taxon>
    </lineage>
</organism>
<dbReference type="PROSITE" id="PS51318">
    <property type="entry name" value="TAT"/>
    <property type="match status" value="1"/>
</dbReference>
<sequence length="432" mass="47251">MNDAQDSQTSRRGFLHSSASAAVGGALASQIGFPAIASGTGNTETLRIGLIGCGGRGSGAALNALKADNNVELSAMGDVFKDNLESSLNLLQKELPEKVKVPVNQRFVGFDAYQKVIDSDVDIVLLATPPGFRPLHLKAAVEGGKHVFIEITAAIDAPGVRSVLKSSELARAKGLTIVSGFCWRYNHSLQATAEQIRAGAIGEVRALYATYYRGALHHKYHGERTPEMTDMEWQLRDWYNYLWLSGDVTLLLSGAHSVDKMSWWLNDVMPTAAVALGSRAIPSEANTFDNGFVVYEYANGIRGFLGCRSQDGCYTSNGDYIIGTKGICKISRTPVIEGETNWRYRGVKNNMYQTEHDELIASIRAGKPINDGTRMARTTMMAILGRMAAYTGKRITWEQALNSQQKLVPDELDWDLKIDQPPLAVPGLTRFI</sequence>
<dbReference type="SUPFAM" id="SSF55347">
    <property type="entry name" value="Glyceraldehyde-3-phosphate dehydrogenase-like, C-terminal domain"/>
    <property type="match status" value="1"/>
</dbReference>
<dbReference type="SUPFAM" id="SSF51735">
    <property type="entry name" value="NAD(P)-binding Rossmann-fold domains"/>
    <property type="match status" value="1"/>
</dbReference>
<proteinExistence type="predicted"/>
<dbReference type="PANTHER" id="PTHR43818">
    <property type="entry name" value="BCDNA.GH03377"/>
    <property type="match status" value="1"/>
</dbReference>
<reference evidence="3 4" key="1">
    <citation type="submission" date="2019-03" db="EMBL/GenBank/DDBJ databases">
        <title>Deep-cultivation of Planctomycetes and their phenomic and genomic characterization uncovers novel biology.</title>
        <authorList>
            <person name="Wiegand S."/>
            <person name="Jogler M."/>
            <person name="Boedeker C."/>
            <person name="Pinto D."/>
            <person name="Vollmers J."/>
            <person name="Rivas-Marin E."/>
            <person name="Kohn T."/>
            <person name="Peeters S.H."/>
            <person name="Heuer A."/>
            <person name="Rast P."/>
            <person name="Oberbeckmann S."/>
            <person name="Bunk B."/>
            <person name="Jeske O."/>
            <person name="Meyerdierks A."/>
            <person name="Storesund J.E."/>
            <person name="Kallscheuer N."/>
            <person name="Luecker S."/>
            <person name="Lage O.M."/>
            <person name="Pohl T."/>
            <person name="Merkel B.J."/>
            <person name="Hornburger P."/>
            <person name="Mueller R.-W."/>
            <person name="Bruemmer F."/>
            <person name="Labrenz M."/>
            <person name="Spormann A.M."/>
            <person name="Op den Camp H."/>
            <person name="Overmann J."/>
            <person name="Amann R."/>
            <person name="Jetten M.S.M."/>
            <person name="Mascher T."/>
            <person name="Medema M.H."/>
            <person name="Devos D.P."/>
            <person name="Kaster A.-K."/>
            <person name="Ovreas L."/>
            <person name="Rohde M."/>
            <person name="Galperin M.Y."/>
            <person name="Jogler C."/>
        </authorList>
    </citation>
    <scope>NUCLEOTIDE SEQUENCE [LARGE SCALE GENOMIC DNA]</scope>
    <source>
        <strain evidence="3 4">V144</strain>
    </source>
</reference>
<protein>
    <submittedName>
        <fullName evidence="3">4-carboxy-2-hydroxymuconate-6-semialdehyde dehydrogenase</fullName>
        <ecNumber evidence="3">1.1.1.312</ecNumber>
    </submittedName>
</protein>
<dbReference type="GO" id="GO:0000166">
    <property type="term" value="F:nucleotide binding"/>
    <property type="evidence" value="ECO:0007669"/>
    <property type="project" value="InterPro"/>
</dbReference>
<dbReference type="AlphaFoldDB" id="A0A517W4P5"/>
<evidence type="ECO:0000259" key="1">
    <source>
        <dbReference type="Pfam" id="PF01408"/>
    </source>
</evidence>
<dbReference type="InterPro" id="IPR006311">
    <property type="entry name" value="TAT_signal"/>
</dbReference>
<keyword evidence="3" id="KW-0560">Oxidoreductase</keyword>